<reference evidence="4" key="1">
    <citation type="submission" date="2022-11" db="EMBL/GenBank/DDBJ databases">
        <authorList>
            <person name="Hyden B.L."/>
            <person name="Feng K."/>
            <person name="Yates T."/>
            <person name="Jawdy S."/>
            <person name="Smart L.B."/>
            <person name="Muchero W."/>
        </authorList>
    </citation>
    <scope>NUCLEOTIDE SEQUENCE</scope>
    <source>
        <tissue evidence="4">Shoot tip</tissue>
    </source>
</reference>
<feature type="signal peptide" evidence="2">
    <location>
        <begin position="1"/>
        <end position="30"/>
    </location>
</feature>
<dbReference type="InterPro" id="IPR004330">
    <property type="entry name" value="FAR1_DNA_bnd_dom"/>
</dbReference>
<gene>
    <name evidence="4" type="ORF">OIU79_016697</name>
</gene>
<organism evidence="4 5">
    <name type="scientific">Salix purpurea</name>
    <name type="common">Purple osier willow</name>
    <dbReference type="NCBI Taxonomy" id="77065"/>
    <lineage>
        <taxon>Eukaryota</taxon>
        <taxon>Viridiplantae</taxon>
        <taxon>Streptophyta</taxon>
        <taxon>Embryophyta</taxon>
        <taxon>Tracheophyta</taxon>
        <taxon>Spermatophyta</taxon>
        <taxon>Magnoliopsida</taxon>
        <taxon>eudicotyledons</taxon>
        <taxon>Gunneridae</taxon>
        <taxon>Pentapetalae</taxon>
        <taxon>rosids</taxon>
        <taxon>fabids</taxon>
        <taxon>Malpighiales</taxon>
        <taxon>Salicaceae</taxon>
        <taxon>Saliceae</taxon>
        <taxon>Salix</taxon>
    </lineage>
</organism>
<comment type="caution">
    <text evidence="4">The sequence shown here is derived from an EMBL/GenBank/DDBJ whole genome shotgun (WGS) entry which is preliminary data.</text>
</comment>
<dbReference type="PANTHER" id="PTHR46328:SF2">
    <property type="entry name" value="FAR1 DOMAIN-CONTAINING PROTEIN"/>
    <property type="match status" value="1"/>
</dbReference>
<protein>
    <submittedName>
        <fullName evidence="4">FAR-RED IMPAIRED RESPONSIVE (FAR1) FAMILY PROTEIN-RELATED</fullName>
    </submittedName>
</protein>
<sequence>MMELPLQHSPILGFLLLLPLINGWMDGCFAVENYDEHEFVDDELSGNIELCLDEVDKIIEQSSETLSSVNDAIEPYIGMEFKSREDAREFYIAYGRRTGFTDFVRKKYVYRKDRVLPPPPVTREGCQAMLRLAFKDGITWAVTKFIAEHNHALMSPSKVPWRGSAKSMVSEDEKDRRIRELTIELNNEKQRCKRRCAAYEEQLRKVLSYVEEHTIHLSNKVQGIVNKVKELENEMEDSDCKYV</sequence>
<evidence type="ECO:0000313" key="5">
    <source>
        <dbReference type="Proteomes" id="UP001151532"/>
    </source>
</evidence>
<evidence type="ECO:0000259" key="3">
    <source>
        <dbReference type="Pfam" id="PF03101"/>
    </source>
</evidence>
<feature type="chain" id="PRO_5040195965" evidence="2">
    <location>
        <begin position="31"/>
        <end position="243"/>
    </location>
</feature>
<reference evidence="4" key="2">
    <citation type="journal article" date="2023" name="Int. J. Mol. Sci.">
        <title>De Novo Assembly and Annotation of 11 Diverse Shrub Willow (Salix) Genomes Reveals Novel Gene Organization in Sex-Linked Regions.</title>
        <authorList>
            <person name="Hyden B."/>
            <person name="Feng K."/>
            <person name="Yates T.B."/>
            <person name="Jawdy S."/>
            <person name="Cereghino C."/>
            <person name="Smart L.B."/>
            <person name="Muchero W."/>
        </authorList>
    </citation>
    <scope>NUCLEOTIDE SEQUENCE</scope>
    <source>
        <tissue evidence="4">Shoot tip</tissue>
    </source>
</reference>
<evidence type="ECO:0000313" key="4">
    <source>
        <dbReference type="EMBL" id="KAJ6687005.1"/>
    </source>
</evidence>
<dbReference type="Pfam" id="PF03101">
    <property type="entry name" value="FAR1"/>
    <property type="match status" value="1"/>
</dbReference>
<evidence type="ECO:0000256" key="2">
    <source>
        <dbReference type="SAM" id="SignalP"/>
    </source>
</evidence>
<name>A0A9Q0SS07_SALPP</name>
<keyword evidence="5" id="KW-1185">Reference proteome</keyword>
<keyword evidence="2" id="KW-0732">Signal</keyword>
<dbReference type="EMBL" id="JAPFFK010000019">
    <property type="protein sequence ID" value="KAJ6687005.1"/>
    <property type="molecule type" value="Genomic_DNA"/>
</dbReference>
<feature type="domain" description="FAR1" evidence="3">
    <location>
        <begin position="120"/>
        <end position="154"/>
    </location>
</feature>
<keyword evidence="1" id="KW-0175">Coiled coil</keyword>
<dbReference type="OrthoDB" id="1859317at2759"/>
<dbReference type="AlphaFoldDB" id="A0A9Q0SS07"/>
<proteinExistence type="predicted"/>
<accession>A0A9Q0SS07</accession>
<evidence type="ECO:0000256" key="1">
    <source>
        <dbReference type="SAM" id="Coils"/>
    </source>
</evidence>
<dbReference type="Proteomes" id="UP001151532">
    <property type="component" value="Chromosome 2"/>
</dbReference>
<feature type="coiled-coil region" evidence="1">
    <location>
        <begin position="171"/>
        <end position="241"/>
    </location>
</feature>
<dbReference type="PANTHER" id="PTHR46328">
    <property type="entry name" value="FAR-RED IMPAIRED RESPONSIVE (FAR1) FAMILY PROTEIN-RELATED"/>
    <property type="match status" value="1"/>
</dbReference>